<dbReference type="SUPFAM" id="SSF46689">
    <property type="entry name" value="Homeodomain-like"/>
    <property type="match status" value="1"/>
</dbReference>
<dbReference type="InterPro" id="IPR035472">
    <property type="entry name" value="RpiR-like_SIS"/>
</dbReference>
<dbReference type="GO" id="GO:0003700">
    <property type="term" value="F:DNA-binding transcription factor activity"/>
    <property type="evidence" value="ECO:0007669"/>
    <property type="project" value="InterPro"/>
</dbReference>
<dbReference type="Proteomes" id="UP000272481">
    <property type="component" value="Unassembled WGS sequence"/>
</dbReference>
<gene>
    <name evidence="5" type="ORF">EJA12_01830</name>
    <name evidence="6" type="ORF">SAMN04488126_102194</name>
</gene>
<dbReference type="InterPro" id="IPR000281">
    <property type="entry name" value="HTH_RpiR"/>
</dbReference>
<sequence length="282" mass="32125">MTPKYVTETELVFSDLSKGLKKVAECLLHDPITFAIHPAKKIGKIIGVSETMIIRFCRSIGYEGFSQLQEEVRKEMMHFHQGAPLPEKEPYEMNPFAQNVKDDIHILQSNLENMDPDSLSSIAAMMSQSERVIVVGYYQSQAFAYWLFFNLNYITGNAYLYRPDIDARLLDITPKNSCVVVFSFYRYAMDTIRFAEEAKKKGLSVILITDSRVSPAIEFADHVISINLSDASLLRKGPVILSIVNSVLTEIVKQVDQSDIPASMFKYFIKDGERKNDDYDFD</sequence>
<evidence type="ECO:0000313" key="5">
    <source>
        <dbReference type="EMBL" id="RSK36513.1"/>
    </source>
</evidence>
<dbReference type="AlphaFoldDB" id="A0A1G6Z3I6"/>
<accession>A0A1G6Z3I6</accession>
<dbReference type="STRING" id="426756.SAMN04488126_102194"/>
<evidence type="ECO:0000256" key="3">
    <source>
        <dbReference type="ARBA" id="ARBA00023163"/>
    </source>
</evidence>
<keyword evidence="8" id="KW-1185">Reference proteome</keyword>
<proteinExistence type="predicted"/>
<dbReference type="Proteomes" id="UP000198823">
    <property type="component" value="Unassembled WGS sequence"/>
</dbReference>
<evidence type="ECO:0000313" key="8">
    <source>
        <dbReference type="Proteomes" id="UP000272481"/>
    </source>
</evidence>
<dbReference type="InterPro" id="IPR036388">
    <property type="entry name" value="WH-like_DNA-bd_sf"/>
</dbReference>
<keyword evidence="1" id="KW-0805">Transcription regulation</keyword>
<dbReference type="InterPro" id="IPR001347">
    <property type="entry name" value="SIS_dom"/>
</dbReference>
<reference evidence="5 8" key="2">
    <citation type="submission" date="2018-12" db="EMBL/GenBank/DDBJ databases">
        <title>Comparitive functional genomics of dry heat resistant strains isolated from the viking spacecraft.</title>
        <authorList>
            <person name="Seuylemezian A."/>
            <person name="Vaishampayan P."/>
        </authorList>
    </citation>
    <scope>NUCLEOTIDE SEQUENCE [LARGE SCALE GENOMIC DNA]</scope>
    <source>
        <strain evidence="5 8">M6-11</strain>
    </source>
</reference>
<dbReference type="Pfam" id="PF01418">
    <property type="entry name" value="HTH_6"/>
    <property type="match status" value="1"/>
</dbReference>
<dbReference type="InterPro" id="IPR009057">
    <property type="entry name" value="Homeodomain-like_sf"/>
</dbReference>
<dbReference type="GO" id="GO:1901135">
    <property type="term" value="P:carbohydrate derivative metabolic process"/>
    <property type="evidence" value="ECO:0007669"/>
    <property type="project" value="InterPro"/>
</dbReference>
<evidence type="ECO:0000259" key="4">
    <source>
        <dbReference type="PROSITE" id="PS51071"/>
    </source>
</evidence>
<dbReference type="RefSeq" id="WP_092094332.1">
    <property type="nucleotide sequence ID" value="NZ_FNAR01000002.1"/>
</dbReference>
<dbReference type="PANTHER" id="PTHR30514">
    <property type="entry name" value="GLUCOKINASE"/>
    <property type="match status" value="1"/>
</dbReference>
<evidence type="ECO:0000256" key="2">
    <source>
        <dbReference type="ARBA" id="ARBA00023125"/>
    </source>
</evidence>
<reference evidence="6 7" key="1">
    <citation type="submission" date="2016-10" db="EMBL/GenBank/DDBJ databases">
        <authorList>
            <person name="de Groot N.N."/>
        </authorList>
    </citation>
    <scope>NUCLEOTIDE SEQUENCE [LARGE SCALE GENOMIC DNA]</scope>
    <source>
        <strain evidence="6 7">CGMCC 1.6762</strain>
    </source>
</reference>
<dbReference type="GO" id="GO:0003677">
    <property type="term" value="F:DNA binding"/>
    <property type="evidence" value="ECO:0007669"/>
    <property type="project" value="UniProtKB-KW"/>
</dbReference>
<name>A0A1G6Z3I6_9BACL</name>
<dbReference type="PROSITE" id="PS51071">
    <property type="entry name" value="HTH_RPIR"/>
    <property type="match status" value="1"/>
</dbReference>
<keyword evidence="2" id="KW-0238">DNA-binding</keyword>
<organism evidence="6 7">
    <name type="scientific">Bhargavaea beijingensis</name>
    <dbReference type="NCBI Taxonomy" id="426756"/>
    <lineage>
        <taxon>Bacteria</taxon>
        <taxon>Bacillati</taxon>
        <taxon>Bacillota</taxon>
        <taxon>Bacilli</taxon>
        <taxon>Bacillales</taxon>
        <taxon>Caryophanaceae</taxon>
        <taxon>Bhargavaea</taxon>
    </lineage>
</organism>
<feature type="domain" description="HTH rpiR-type" evidence="4">
    <location>
        <begin position="3"/>
        <end position="79"/>
    </location>
</feature>
<dbReference type="CDD" id="cd05013">
    <property type="entry name" value="SIS_RpiR"/>
    <property type="match status" value="1"/>
</dbReference>
<dbReference type="SUPFAM" id="SSF53697">
    <property type="entry name" value="SIS domain"/>
    <property type="match status" value="1"/>
</dbReference>
<dbReference type="InterPro" id="IPR046348">
    <property type="entry name" value="SIS_dom_sf"/>
</dbReference>
<dbReference type="PANTHER" id="PTHR30514:SF18">
    <property type="entry name" value="RPIR-FAMILY TRANSCRIPTIONAL REGULATOR"/>
    <property type="match status" value="1"/>
</dbReference>
<dbReference type="OrthoDB" id="2930at2"/>
<dbReference type="GO" id="GO:0097367">
    <property type="term" value="F:carbohydrate derivative binding"/>
    <property type="evidence" value="ECO:0007669"/>
    <property type="project" value="InterPro"/>
</dbReference>
<keyword evidence="3" id="KW-0804">Transcription</keyword>
<dbReference type="Gene3D" id="1.10.10.10">
    <property type="entry name" value="Winged helix-like DNA-binding domain superfamily/Winged helix DNA-binding domain"/>
    <property type="match status" value="1"/>
</dbReference>
<evidence type="ECO:0000256" key="1">
    <source>
        <dbReference type="ARBA" id="ARBA00023015"/>
    </source>
</evidence>
<dbReference type="EMBL" id="FNAR01000002">
    <property type="protein sequence ID" value="SDD97324.1"/>
    <property type="molecule type" value="Genomic_DNA"/>
</dbReference>
<evidence type="ECO:0000313" key="6">
    <source>
        <dbReference type="EMBL" id="SDD97324.1"/>
    </source>
</evidence>
<evidence type="ECO:0000313" key="7">
    <source>
        <dbReference type="Proteomes" id="UP000198823"/>
    </source>
</evidence>
<dbReference type="EMBL" id="RWGW01000003">
    <property type="protein sequence ID" value="RSK36513.1"/>
    <property type="molecule type" value="Genomic_DNA"/>
</dbReference>
<protein>
    <submittedName>
        <fullName evidence="5">MurR/RpiR family transcriptional regulator</fullName>
    </submittedName>
    <submittedName>
        <fullName evidence="6">Transcriptional regulator, RpiR family</fullName>
    </submittedName>
</protein>
<dbReference type="InterPro" id="IPR047640">
    <property type="entry name" value="RpiR-like"/>
</dbReference>
<dbReference type="Gene3D" id="3.40.50.10490">
    <property type="entry name" value="Glucose-6-phosphate isomerase like protein, domain 1"/>
    <property type="match status" value="1"/>
</dbReference>
<dbReference type="Pfam" id="PF01380">
    <property type="entry name" value="SIS"/>
    <property type="match status" value="1"/>
</dbReference>